<dbReference type="PANTHER" id="PTHR21683:SF9">
    <property type="entry name" value="CILIA- AND FLAGELLA-ASSOCIATED PROTEIN 73"/>
    <property type="match status" value="1"/>
</dbReference>
<dbReference type="InterPro" id="IPR025252">
    <property type="entry name" value="DUF4200"/>
</dbReference>
<gene>
    <name evidence="6" type="primary">Cfap73</name>
</gene>
<keyword evidence="3" id="KW-0969">Cilium</keyword>
<dbReference type="Proteomes" id="UP000002494">
    <property type="component" value="Chromosome 12"/>
</dbReference>
<feature type="coiled-coil region" evidence="4">
    <location>
        <begin position="187"/>
        <end position="221"/>
    </location>
</feature>
<evidence type="ECO:0000259" key="5">
    <source>
        <dbReference type="Pfam" id="PF13863"/>
    </source>
</evidence>
<comment type="subcellular location">
    <subcellularLocation>
        <location evidence="1">Cell projection</location>
        <location evidence="1">Cilium</location>
    </subcellularLocation>
</comment>
<reference evidence="6" key="1">
    <citation type="submission" date="2024-01" db="EMBL/GenBank/DDBJ databases">
        <title>GRCr8: a new rat reference genome assembly contstructed from accurate long reads and long range scaffolding.</title>
        <authorList>
            <person name="Doris P.A."/>
            <person name="Kalbfleisch T."/>
            <person name="Li K."/>
            <person name="Howe K."/>
            <person name="Wood J."/>
        </authorList>
    </citation>
    <scope>NUCLEOTIDE SEQUENCE [LARGE SCALE GENOMIC DNA]</scope>
    <source>
        <strain evidence="6">Brown Norway</strain>
    </source>
</reference>
<dbReference type="GeneTree" id="ENSGT00940000153110"/>
<keyword evidence="3" id="KW-0966">Cell projection</keyword>
<reference evidence="6" key="3">
    <citation type="submission" date="2025-09" db="UniProtKB">
        <authorList>
            <consortium name="Ensembl"/>
        </authorList>
    </citation>
    <scope>IDENTIFICATION</scope>
    <source>
        <strain evidence="6">Brown Norway</strain>
    </source>
</reference>
<evidence type="ECO:0000256" key="2">
    <source>
        <dbReference type="ARBA" id="ARBA00023054"/>
    </source>
</evidence>
<reference evidence="6" key="2">
    <citation type="submission" date="2025-08" db="UniProtKB">
        <authorList>
            <consortium name="Ensembl"/>
        </authorList>
    </citation>
    <scope>IDENTIFICATION</scope>
    <source>
        <strain evidence="6">Brown Norway</strain>
    </source>
</reference>
<evidence type="ECO:0000256" key="4">
    <source>
        <dbReference type="SAM" id="Coils"/>
    </source>
</evidence>
<evidence type="ECO:0000256" key="3">
    <source>
        <dbReference type="ARBA" id="ARBA00023069"/>
    </source>
</evidence>
<protein>
    <submittedName>
        <fullName evidence="6">Cilia and flagella associated protein 73</fullName>
    </submittedName>
</protein>
<keyword evidence="7" id="KW-1185">Reference proteome</keyword>
<organism evidence="6 7">
    <name type="scientific">Rattus norvegicus</name>
    <name type="common">Rat</name>
    <dbReference type="NCBI Taxonomy" id="10116"/>
    <lineage>
        <taxon>Eukaryota</taxon>
        <taxon>Metazoa</taxon>
        <taxon>Chordata</taxon>
        <taxon>Craniata</taxon>
        <taxon>Vertebrata</taxon>
        <taxon>Euteleostomi</taxon>
        <taxon>Mammalia</taxon>
        <taxon>Eutheria</taxon>
        <taxon>Euarchontoglires</taxon>
        <taxon>Glires</taxon>
        <taxon>Rodentia</taxon>
        <taxon>Myomorpha</taxon>
        <taxon>Muroidea</taxon>
        <taxon>Muridae</taxon>
        <taxon>Murinae</taxon>
        <taxon>Rattus</taxon>
    </lineage>
</organism>
<accession>A0ABK0L1X2</accession>
<dbReference type="PANTHER" id="PTHR21683">
    <property type="entry name" value="COILED-COIL DOMAIN-CONTAINING PROTEIN 42 LIKE-2-LIKE-RELATED"/>
    <property type="match status" value="1"/>
</dbReference>
<feature type="domain" description="DUF4200" evidence="5">
    <location>
        <begin position="33"/>
        <end position="146"/>
    </location>
</feature>
<dbReference type="InterPro" id="IPR051147">
    <property type="entry name" value="CFAP_domain-containing"/>
</dbReference>
<dbReference type="Pfam" id="PF13863">
    <property type="entry name" value="DUF4200"/>
    <property type="match status" value="1"/>
</dbReference>
<evidence type="ECO:0000313" key="6">
    <source>
        <dbReference type="Ensembl" id="ENSRNOP00000102551.1"/>
    </source>
</evidence>
<evidence type="ECO:0000256" key="1">
    <source>
        <dbReference type="ARBA" id="ARBA00004138"/>
    </source>
</evidence>
<evidence type="ECO:0000313" key="7">
    <source>
        <dbReference type="Proteomes" id="UP000002494"/>
    </source>
</evidence>
<name>A0ABK0L1X2_RAT</name>
<keyword evidence="2 4" id="KW-0175">Coiled coil</keyword>
<sequence length="325" mass="38018">MAVAWEEYFRLAFKEKLHPKPLADDSSALQLILEKKQEVAVTDQGLQAQRKEFRSTMESVNQRWIELAQKGQALKGSAIYFDKLRKEAEARSEVWKAIQERHRMHNLEADVLRLRAQLKELQLQRERLQRRVQRLEPCAQILEGVRKQLPQFQEVLDMVARFQVLVDTKAVLKLAETDRHVEVEATRARLLRLREAKQVELLRLNQERIRLCEQLEAARELTQQRESKWTEIQNKASEKSLLLGRTRMAVLNLYQLVCMKQGQKQILDMEDIEGQLEEVRCPVPLTAQHSFWDSPLLGHLEVKGPLLCAQKTTPSCQNWSHHQEV</sequence>
<dbReference type="RGD" id="1561303">
    <property type="gene designation" value="Cfap73"/>
</dbReference>
<dbReference type="Ensembl" id="ENSRNOT00000170356.1">
    <property type="protein sequence ID" value="ENSRNOP00000102551.1"/>
    <property type="gene ID" value="ENSRNOG00000056407.3"/>
</dbReference>
<feature type="coiled-coil region" evidence="4">
    <location>
        <begin position="104"/>
        <end position="131"/>
    </location>
</feature>
<proteinExistence type="predicted"/>